<dbReference type="RefSeq" id="WP_228345122.1">
    <property type="nucleotide sequence ID" value="NZ_CP046056.1"/>
</dbReference>
<sequence>MTKTAPDKGFELCWSEYQAIGLRASVLQAYHHWSAAELLAAQALGAVRVNGVVKAADVALQPGDRVCVYLPEHQEDAVDTGWHILWQRDDVMAVHKPAGLPVSRTTRNLFNTLISLVRRDTEYKDAHLLHRLDAETSGIVLLAKNGWADKRWKKHLDRLLQRKVYHALVWGNPVWDEHLCETWLAEQQNSLIRSRMVVTTEQDDNAVHAPKWSRTQFRVLKRFGSYSLLECELFSGRKHQIRAQLAHLGYPIIGDKIYSHDGAFYLKRLQQDLTTDDLAVLGAPHQLLHAYFVQLQLGKDEQAVTDAEYPPAWQPYLIAAPTAD</sequence>
<organism evidence="3 4">
    <name type="scientific">Venatoribacter cucullus</name>
    <dbReference type="NCBI Taxonomy" id="2661630"/>
    <lineage>
        <taxon>Bacteria</taxon>
        <taxon>Pseudomonadati</taxon>
        <taxon>Pseudomonadota</taxon>
        <taxon>Gammaproteobacteria</taxon>
        <taxon>Oceanospirillales</taxon>
        <taxon>Oceanospirillaceae</taxon>
        <taxon>Venatoribacter</taxon>
    </lineage>
</organism>
<dbReference type="InterPro" id="IPR006145">
    <property type="entry name" value="PsdUridine_synth_RsuA/RluA"/>
</dbReference>
<dbReference type="GO" id="GO:0003723">
    <property type="term" value="F:RNA binding"/>
    <property type="evidence" value="ECO:0007669"/>
    <property type="project" value="InterPro"/>
</dbReference>
<evidence type="ECO:0000313" key="4">
    <source>
        <dbReference type="Proteomes" id="UP000596074"/>
    </source>
</evidence>
<dbReference type="InterPro" id="IPR006224">
    <property type="entry name" value="PsdUridine_synth_RluA-like_CS"/>
</dbReference>
<protein>
    <submittedName>
        <fullName evidence="3">RluA family pseudouridine synthase</fullName>
    </submittedName>
</protein>
<dbReference type="EMBL" id="CP046056">
    <property type="protein sequence ID" value="QQD25060.1"/>
    <property type="molecule type" value="Genomic_DNA"/>
</dbReference>
<evidence type="ECO:0000256" key="1">
    <source>
        <dbReference type="ARBA" id="ARBA00010876"/>
    </source>
</evidence>
<dbReference type="InterPro" id="IPR050188">
    <property type="entry name" value="RluA_PseudoU_synthase"/>
</dbReference>
<dbReference type="SUPFAM" id="SSF55120">
    <property type="entry name" value="Pseudouridine synthase"/>
    <property type="match status" value="1"/>
</dbReference>
<feature type="domain" description="Pseudouridine synthase RsuA/RluA-like" evidence="2">
    <location>
        <begin position="90"/>
        <end position="247"/>
    </location>
</feature>
<dbReference type="GO" id="GO:0009982">
    <property type="term" value="F:pseudouridine synthase activity"/>
    <property type="evidence" value="ECO:0007669"/>
    <property type="project" value="InterPro"/>
</dbReference>
<gene>
    <name evidence="3" type="ORF">GJQ55_11525</name>
</gene>
<dbReference type="AlphaFoldDB" id="A0A9X7UZK1"/>
<comment type="similarity">
    <text evidence="1">Belongs to the pseudouridine synthase RluA family.</text>
</comment>
<dbReference type="Proteomes" id="UP000596074">
    <property type="component" value="Chromosome"/>
</dbReference>
<keyword evidence="4" id="KW-1185">Reference proteome</keyword>
<proteinExistence type="inferred from homology"/>
<accession>A0A9X7UZK1</accession>
<dbReference type="PROSITE" id="PS01129">
    <property type="entry name" value="PSI_RLU"/>
    <property type="match status" value="1"/>
</dbReference>
<dbReference type="Pfam" id="PF00849">
    <property type="entry name" value="PseudoU_synth_2"/>
    <property type="match status" value="1"/>
</dbReference>
<evidence type="ECO:0000313" key="3">
    <source>
        <dbReference type="EMBL" id="QQD25060.1"/>
    </source>
</evidence>
<reference evidence="3 4" key="1">
    <citation type="submission" date="2019-11" db="EMBL/GenBank/DDBJ databases">
        <title>Venatorbacter sp. nov. a predator of Campylobacter and other Gram-negative bacteria.</title>
        <authorList>
            <person name="Saeedi A."/>
            <person name="Cummings N.J."/>
            <person name="Connerton I.F."/>
            <person name="Connerton P.L."/>
        </authorList>
    </citation>
    <scope>NUCLEOTIDE SEQUENCE [LARGE SCALE GENOMIC DNA]</scope>
    <source>
        <strain evidence="3">XL5</strain>
    </source>
</reference>
<dbReference type="PANTHER" id="PTHR21600">
    <property type="entry name" value="MITOCHONDRIAL RNA PSEUDOURIDINE SYNTHASE"/>
    <property type="match status" value="1"/>
</dbReference>
<dbReference type="KEGG" id="vcw:GJQ55_11525"/>
<dbReference type="CDD" id="cd02869">
    <property type="entry name" value="PseudoU_synth_RluA_like"/>
    <property type="match status" value="1"/>
</dbReference>
<name>A0A9X7UZK1_9GAMM</name>
<dbReference type="Gene3D" id="3.30.2350.10">
    <property type="entry name" value="Pseudouridine synthase"/>
    <property type="match status" value="1"/>
</dbReference>
<dbReference type="InterPro" id="IPR020103">
    <property type="entry name" value="PsdUridine_synth_cat_dom_sf"/>
</dbReference>
<dbReference type="PANTHER" id="PTHR21600:SF87">
    <property type="entry name" value="RNA PSEUDOURIDYLATE SYNTHASE DOMAIN-CONTAINING PROTEIN 1"/>
    <property type="match status" value="1"/>
</dbReference>
<evidence type="ECO:0000259" key="2">
    <source>
        <dbReference type="Pfam" id="PF00849"/>
    </source>
</evidence>
<dbReference type="GO" id="GO:0140098">
    <property type="term" value="F:catalytic activity, acting on RNA"/>
    <property type="evidence" value="ECO:0007669"/>
    <property type="project" value="UniProtKB-ARBA"/>
</dbReference>
<dbReference type="GO" id="GO:0000455">
    <property type="term" value="P:enzyme-directed rRNA pseudouridine synthesis"/>
    <property type="evidence" value="ECO:0007669"/>
    <property type="project" value="TreeGrafter"/>
</dbReference>